<dbReference type="RefSeq" id="WP_221435319.1">
    <property type="nucleotide sequence ID" value="NZ_JACHGY010000001.1"/>
</dbReference>
<protein>
    <submittedName>
        <fullName evidence="1">Uncharacterized protein</fullName>
    </submittedName>
</protein>
<proteinExistence type="predicted"/>
<dbReference type="Proteomes" id="UP000541810">
    <property type="component" value="Unassembled WGS sequence"/>
</dbReference>
<organism evidence="1 2">
    <name type="scientific">Algisphaera agarilytica</name>
    <dbReference type="NCBI Taxonomy" id="1385975"/>
    <lineage>
        <taxon>Bacteria</taxon>
        <taxon>Pseudomonadati</taxon>
        <taxon>Planctomycetota</taxon>
        <taxon>Phycisphaerae</taxon>
        <taxon>Phycisphaerales</taxon>
        <taxon>Phycisphaeraceae</taxon>
        <taxon>Algisphaera</taxon>
    </lineage>
</organism>
<comment type="caution">
    <text evidence="1">The sequence shown here is derived from an EMBL/GenBank/DDBJ whole genome shotgun (WGS) entry which is preliminary data.</text>
</comment>
<keyword evidence="2" id="KW-1185">Reference proteome</keyword>
<gene>
    <name evidence="1" type="ORF">HNQ40_000183</name>
</gene>
<name>A0A7X0H3H3_9BACT</name>
<sequence length="184" mass="20746">MNLKLGVDGYPVLDQFSADGYVDLTFQITRLADEGDFYSLSLAASYCDEVLGMEITFDRTIESGFDNDMNLINAHVYRKGVSFIRSGAESDRLISAIGHLYGMGSDLNGMVDRESFTAIALHQGDLDFSNMCVKLKLFGKGGEPLDEEAYYESFLNVDLKNRLVYWNEKDIDYRKSLLEALTRK</sequence>
<evidence type="ECO:0000313" key="1">
    <source>
        <dbReference type="EMBL" id="MBB6428377.1"/>
    </source>
</evidence>
<accession>A0A7X0H3H3</accession>
<dbReference type="EMBL" id="JACHGY010000001">
    <property type="protein sequence ID" value="MBB6428377.1"/>
    <property type="molecule type" value="Genomic_DNA"/>
</dbReference>
<evidence type="ECO:0000313" key="2">
    <source>
        <dbReference type="Proteomes" id="UP000541810"/>
    </source>
</evidence>
<reference evidence="1 2" key="1">
    <citation type="submission" date="2020-08" db="EMBL/GenBank/DDBJ databases">
        <title>Genomic Encyclopedia of Type Strains, Phase IV (KMG-IV): sequencing the most valuable type-strain genomes for metagenomic binning, comparative biology and taxonomic classification.</title>
        <authorList>
            <person name="Goeker M."/>
        </authorList>
    </citation>
    <scope>NUCLEOTIDE SEQUENCE [LARGE SCALE GENOMIC DNA]</scope>
    <source>
        <strain evidence="1 2">DSM 103725</strain>
    </source>
</reference>
<dbReference type="AlphaFoldDB" id="A0A7X0H3H3"/>